<dbReference type="InterPro" id="IPR002035">
    <property type="entry name" value="VWF_A"/>
</dbReference>
<evidence type="ECO:0000313" key="4">
    <source>
        <dbReference type="Proteomes" id="UP001597034"/>
    </source>
</evidence>
<sequence>MKTHVTFVLDSSGSMSKIEDDTTGGFNSFLTDQRDGVGTATVSLYEFDSAVELVYEGRPVSAAPELSSENYSPGGQTALHDAIVTAITGTEDVIGSMSPTSIPDAVVVVVLTDGKENASETPQQRVREVVERKQKDDWEFLFVGANQDAALTASSMGMDKDRSLNMSHSGDGARAAYESTSNQISEARSEGTTSGYHDSDRRRQDDADDS</sequence>
<accession>A0ABD6DNH6</accession>
<protein>
    <submittedName>
        <fullName evidence="3">VWA domain-containing protein</fullName>
    </submittedName>
</protein>
<proteinExistence type="predicted"/>
<evidence type="ECO:0000313" key="3">
    <source>
        <dbReference type="EMBL" id="MFD1646880.1"/>
    </source>
</evidence>
<feature type="compositionally biased region" description="Basic and acidic residues" evidence="1">
    <location>
        <begin position="197"/>
        <end position="210"/>
    </location>
</feature>
<dbReference type="Gene3D" id="3.40.50.410">
    <property type="entry name" value="von Willebrand factor, type A domain"/>
    <property type="match status" value="1"/>
</dbReference>
<dbReference type="CDD" id="cd00198">
    <property type="entry name" value="vWFA"/>
    <property type="match status" value="1"/>
</dbReference>
<dbReference type="PROSITE" id="PS50234">
    <property type="entry name" value="VWFA"/>
    <property type="match status" value="1"/>
</dbReference>
<evidence type="ECO:0000259" key="2">
    <source>
        <dbReference type="PROSITE" id="PS50234"/>
    </source>
</evidence>
<dbReference type="EMBL" id="JBHUDO010000003">
    <property type="protein sequence ID" value="MFD1646880.1"/>
    <property type="molecule type" value="Genomic_DNA"/>
</dbReference>
<name>A0ABD6DNH6_9EURY</name>
<organism evidence="3 4">
    <name type="scientific">Haloarchaeobius litoreus</name>
    <dbReference type="NCBI Taxonomy" id="755306"/>
    <lineage>
        <taxon>Archaea</taxon>
        <taxon>Methanobacteriati</taxon>
        <taxon>Methanobacteriota</taxon>
        <taxon>Stenosarchaea group</taxon>
        <taxon>Halobacteria</taxon>
        <taxon>Halobacteriales</taxon>
        <taxon>Halorubellaceae</taxon>
        <taxon>Haloarchaeobius</taxon>
    </lineage>
</organism>
<dbReference type="InterPro" id="IPR036465">
    <property type="entry name" value="vWFA_dom_sf"/>
</dbReference>
<comment type="caution">
    <text evidence="3">The sequence shown here is derived from an EMBL/GenBank/DDBJ whole genome shotgun (WGS) entry which is preliminary data.</text>
</comment>
<dbReference type="SUPFAM" id="SSF53300">
    <property type="entry name" value="vWA-like"/>
    <property type="match status" value="1"/>
</dbReference>
<feature type="region of interest" description="Disordered" evidence="1">
    <location>
        <begin position="161"/>
        <end position="210"/>
    </location>
</feature>
<dbReference type="AlphaFoldDB" id="A0ABD6DNH6"/>
<reference evidence="3 4" key="1">
    <citation type="journal article" date="2019" name="Int. J. Syst. Evol. Microbiol.">
        <title>The Global Catalogue of Microorganisms (GCM) 10K type strain sequencing project: providing services to taxonomists for standard genome sequencing and annotation.</title>
        <authorList>
            <consortium name="The Broad Institute Genomics Platform"/>
            <consortium name="The Broad Institute Genome Sequencing Center for Infectious Disease"/>
            <person name="Wu L."/>
            <person name="Ma J."/>
        </authorList>
    </citation>
    <scope>NUCLEOTIDE SEQUENCE [LARGE SCALE GENOMIC DNA]</scope>
    <source>
        <strain evidence="3 4">CGMCC 1.10390</strain>
    </source>
</reference>
<dbReference type="Proteomes" id="UP001597034">
    <property type="component" value="Unassembled WGS sequence"/>
</dbReference>
<dbReference type="RefSeq" id="WP_256401049.1">
    <property type="nucleotide sequence ID" value="NZ_JANHJR010000003.1"/>
</dbReference>
<keyword evidence="4" id="KW-1185">Reference proteome</keyword>
<feature type="domain" description="VWFA" evidence="2">
    <location>
        <begin position="4"/>
        <end position="191"/>
    </location>
</feature>
<dbReference type="Pfam" id="PF00092">
    <property type="entry name" value="VWA"/>
    <property type="match status" value="1"/>
</dbReference>
<feature type="compositionally biased region" description="Polar residues" evidence="1">
    <location>
        <begin position="178"/>
        <end position="196"/>
    </location>
</feature>
<evidence type="ECO:0000256" key="1">
    <source>
        <dbReference type="SAM" id="MobiDB-lite"/>
    </source>
</evidence>
<gene>
    <name evidence="3" type="ORF">ACFSBL_14405</name>
</gene>